<accession>A0A9Q0MNG5</accession>
<proteinExistence type="predicted"/>
<protein>
    <submittedName>
        <fullName evidence="1">Uncharacterized protein</fullName>
    </submittedName>
</protein>
<keyword evidence="2" id="KW-1185">Reference proteome</keyword>
<dbReference type="EMBL" id="WJQU01000004">
    <property type="protein sequence ID" value="KAJ6634966.1"/>
    <property type="molecule type" value="Genomic_DNA"/>
</dbReference>
<feature type="non-terminal residue" evidence="1">
    <location>
        <position position="134"/>
    </location>
</feature>
<gene>
    <name evidence="1" type="ORF">Bhyg_13548</name>
</gene>
<dbReference type="AlphaFoldDB" id="A0A9Q0MNG5"/>
<dbReference type="Proteomes" id="UP001151699">
    <property type="component" value="Chromosome C"/>
</dbReference>
<evidence type="ECO:0000313" key="1">
    <source>
        <dbReference type="EMBL" id="KAJ6634966.1"/>
    </source>
</evidence>
<sequence>CSTMTGNVENICYRLEDPIEQCVSNQKLDQTFHLERIVVIGQIGSGRKTQAKIFAKRCKLRTPIESENYGVNFIQTYYPTRLHATWMDLGGNCIHSLSPIAVFGPFTQKNYKKYQFKQIRLLRLQEGHKICKIR</sequence>
<feature type="non-terminal residue" evidence="1">
    <location>
        <position position="1"/>
    </location>
</feature>
<comment type="caution">
    <text evidence="1">The sequence shown here is derived from an EMBL/GenBank/DDBJ whole genome shotgun (WGS) entry which is preliminary data.</text>
</comment>
<name>A0A9Q0MNG5_9DIPT</name>
<evidence type="ECO:0000313" key="2">
    <source>
        <dbReference type="Proteomes" id="UP001151699"/>
    </source>
</evidence>
<reference evidence="1" key="1">
    <citation type="submission" date="2022-07" db="EMBL/GenBank/DDBJ databases">
        <authorList>
            <person name="Trinca V."/>
            <person name="Uliana J.V.C."/>
            <person name="Torres T.T."/>
            <person name="Ward R.J."/>
            <person name="Monesi N."/>
        </authorList>
    </citation>
    <scope>NUCLEOTIDE SEQUENCE</scope>
    <source>
        <strain evidence="1">HSMRA1968</strain>
        <tissue evidence="1">Whole embryos</tissue>
    </source>
</reference>
<organism evidence="1 2">
    <name type="scientific">Pseudolycoriella hygida</name>
    <dbReference type="NCBI Taxonomy" id="35572"/>
    <lineage>
        <taxon>Eukaryota</taxon>
        <taxon>Metazoa</taxon>
        <taxon>Ecdysozoa</taxon>
        <taxon>Arthropoda</taxon>
        <taxon>Hexapoda</taxon>
        <taxon>Insecta</taxon>
        <taxon>Pterygota</taxon>
        <taxon>Neoptera</taxon>
        <taxon>Endopterygota</taxon>
        <taxon>Diptera</taxon>
        <taxon>Nematocera</taxon>
        <taxon>Sciaroidea</taxon>
        <taxon>Sciaridae</taxon>
        <taxon>Pseudolycoriella</taxon>
    </lineage>
</organism>